<keyword evidence="6" id="KW-1185">Reference proteome</keyword>
<dbReference type="Gene3D" id="3.30.60.230">
    <property type="entry name" value="Lsr2, dimerization domain"/>
    <property type="match status" value="1"/>
</dbReference>
<evidence type="ECO:0000256" key="2">
    <source>
        <dbReference type="SAM" id="MobiDB-lite"/>
    </source>
</evidence>
<evidence type="ECO:0000259" key="4">
    <source>
        <dbReference type="Pfam" id="PF23359"/>
    </source>
</evidence>
<keyword evidence="1" id="KW-0238">DNA-binding</keyword>
<feature type="compositionally biased region" description="Basic and acidic residues" evidence="2">
    <location>
        <begin position="76"/>
        <end position="90"/>
    </location>
</feature>
<evidence type="ECO:0000313" key="5">
    <source>
        <dbReference type="EMBL" id="BCB88781.1"/>
    </source>
</evidence>
<dbReference type="Pfam" id="PF23359">
    <property type="entry name" value="Lsr2_DNA-bd"/>
    <property type="match status" value="1"/>
</dbReference>
<protein>
    <submittedName>
        <fullName evidence="5">Protein lsr2</fullName>
    </submittedName>
</protein>
<dbReference type="Proteomes" id="UP000503011">
    <property type="component" value="Chromosome"/>
</dbReference>
<evidence type="ECO:0000259" key="3">
    <source>
        <dbReference type="Pfam" id="PF11774"/>
    </source>
</evidence>
<feature type="domain" description="Lsr2 DNA-binding" evidence="4">
    <location>
        <begin position="88"/>
        <end position="123"/>
    </location>
</feature>
<accession>A0A6F8YSH4</accession>
<evidence type="ECO:0000256" key="1">
    <source>
        <dbReference type="ARBA" id="ARBA00023125"/>
    </source>
</evidence>
<reference evidence="5 6" key="1">
    <citation type="submission" date="2020-03" db="EMBL/GenBank/DDBJ databases">
        <title>Whole genome shotgun sequence of Phytohabitans suffuscus NBRC 105367.</title>
        <authorList>
            <person name="Komaki H."/>
            <person name="Tamura T."/>
        </authorList>
    </citation>
    <scope>NUCLEOTIDE SEQUENCE [LARGE SCALE GENOMIC DNA]</scope>
    <source>
        <strain evidence="5 6">NBRC 105367</strain>
    </source>
</reference>
<feature type="domain" description="Lsr2 dimerization" evidence="3">
    <location>
        <begin position="23"/>
        <end position="67"/>
    </location>
</feature>
<sequence>MHADPPAEYKAYLHRSGRTARAIDGKAADETVRFGIDGVDYSIDLSGRNVGKLRSLLSAYQDAGTRLGRSTVSGHGRRETVGGRRAGGREENKAIREWAAKQGKELSERGRIPAAIVEEYRAANR</sequence>
<dbReference type="EMBL" id="AP022871">
    <property type="protein sequence ID" value="BCB88781.1"/>
    <property type="molecule type" value="Genomic_DNA"/>
</dbReference>
<dbReference type="InterPro" id="IPR024412">
    <property type="entry name" value="Lsr2_dim_dom"/>
</dbReference>
<dbReference type="Pfam" id="PF11774">
    <property type="entry name" value="Lsr2"/>
    <property type="match status" value="1"/>
</dbReference>
<dbReference type="KEGG" id="psuu:Psuf_060940"/>
<evidence type="ECO:0000313" key="6">
    <source>
        <dbReference type="Proteomes" id="UP000503011"/>
    </source>
</evidence>
<reference evidence="5 6" key="2">
    <citation type="submission" date="2020-03" db="EMBL/GenBank/DDBJ databases">
        <authorList>
            <person name="Ichikawa N."/>
            <person name="Kimura A."/>
            <person name="Kitahashi Y."/>
            <person name="Uohara A."/>
        </authorList>
    </citation>
    <scope>NUCLEOTIDE SEQUENCE [LARGE SCALE GENOMIC DNA]</scope>
    <source>
        <strain evidence="5 6">NBRC 105367</strain>
    </source>
</reference>
<gene>
    <name evidence="5" type="ORF">Psuf_060940</name>
</gene>
<dbReference type="GO" id="GO:0016746">
    <property type="term" value="F:acyltransferase activity"/>
    <property type="evidence" value="ECO:0007669"/>
    <property type="project" value="InterPro"/>
</dbReference>
<proteinExistence type="predicted"/>
<feature type="region of interest" description="Disordered" evidence="2">
    <location>
        <begin position="68"/>
        <end position="90"/>
    </location>
</feature>
<dbReference type="GO" id="GO:0003677">
    <property type="term" value="F:DNA binding"/>
    <property type="evidence" value="ECO:0007669"/>
    <property type="project" value="UniProtKB-KW"/>
</dbReference>
<organism evidence="5 6">
    <name type="scientific">Phytohabitans suffuscus</name>
    <dbReference type="NCBI Taxonomy" id="624315"/>
    <lineage>
        <taxon>Bacteria</taxon>
        <taxon>Bacillati</taxon>
        <taxon>Actinomycetota</taxon>
        <taxon>Actinomycetes</taxon>
        <taxon>Micromonosporales</taxon>
        <taxon>Micromonosporaceae</taxon>
    </lineage>
</organism>
<dbReference type="InterPro" id="IPR055370">
    <property type="entry name" value="Lsr2_DNA-bd"/>
</dbReference>
<name>A0A6F8YSH4_9ACTN</name>
<dbReference type="InterPro" id="IPR036625">
    <property type="entry name" value="E3-bd_dom_sf"/>
</dbReference>
<dbReference type="InterPro" id="IPR042261">
    <property type="entry name" value="Lsr2-like_dimerization"/>
</dbReference>
<dbReference type="Gene3D" id="4.10.320.10">
    <property type="entry name" value="E3-binding domain"/>
    <property type="match status" value="1"/>
</dbReference>
<dbReference type="AlphaFoldDB" id="A0A6F8YSH4"/>